<proteinExistence type="predicted"/>
<gene>
    <name evidence="1" type="ORF">GWK47_050206</name>
</gene>
<protein>
    <submittedName>
        <fullName evidence="1">Uncharacterized protein</fullName>
    </submittedName>
</protein>
<keyword evidence="2" id="KW-1185">Reference proteome</keyword>
<evidence type="ECO:0000313" key="2">
    <source>
        <dbReference type="Proteomes" id="UP000770661"/>
    </source>
</evidence>
<accession>A0A8J4Y8K1</accession>
<sequence length="121" mass="14245">MDSQQRPECRMWQGRRLRLRRQRTIDVQLRATSAKLCCLLCDSGIVAKRMWRRMMPSGACSWRYQNEADNRKLQETIRKFEERQGDVRQGGVLRTENGAEWRLVIPKKKSLIVGLVDRVLA</sequence>
<dbReference type="AlphaFoldDB" id="A0A8J4Y8K1"/>
<comment type="caution">
    <text evidence="1">The sequence shown here is derived from an EMBL/GenBank/DDBJ whole genome shotgun (WGS) entry which is preliminary data.</text>
</comment>
<dbReference type="Proteomes" id="UP000770661">
    <property type="component" value="Unassembled WGS sequence"/>
</dbReference>
<name>A0A8J4Y8K1_CHIOP</name>
<evidence type="ECO:0000313" key="1">
    <source>
        <dbReference type="EMBL" id="KAG0719564.1"/>
    </source>
</evidence>
<dbReference type="EMBL" id="JACEEZ010014332">
    <property type="protein sequence ID" value="KAG0719564.1"/>
    <property type="molecule type" value="Genomic_DNA"/>
</dbReference>
<reference evidence="1" key="1">
    <citation type="submission" date="2020-07" db="EMBL/GenBank/DDBJ databases">
        <title>The High-quality genome of the commercially important snow crab, Chionoecetes opilio.</title>
        <authorList>
            <person name="Jeong J.-H."/>
            <person name="Ryu S."/>
        </authorList>
    </citation>
    <scope>NUCLEOTIDE SEQUENCE</scope>
    <source>
        <strain evidence="1">MADBK_172401_WGS</strain>
        <tissue evidence="1">Digestive gland</tissue>
    </source>
</reference>
<organism evidence="1 2">
    <name type="scientific">Chionoecetes opilio</name>
    <name type="common">Atlantic snow crab</name>
    <name type="synonym">Cancer opilio</name>
    <dbReference type="NCBI Taxonomy" id="41210"/>
    <lineage>
        <taxon>Eukaryota</taxon>
        <taxon>Metazoa</taxon>
        <taxon>Ecdysozoa</taxon>
        <taxon>Arthropoda</taxon>
        <taxon>Crustacea</taxon>
        <taxon>Multicrustacea</taxon>
        <taxon>Malacostraca</taxon>
        <taxon>Eumalacostraca</taxon>
        <taxon>Eucarida</taxon>
        <taxon>Decapoda</taxon>
        <taxon>Pleocyemata</taxon>
        <taxon>Brachyura</taxon>
        <taxon>Eubrachyura</taxon>
        <taxon>Majoidea</taxon>
        <taxon>Majidae</taxon>
        <taxon>Chionoecetes</taxon>
    </lineage>
</organism>